<protein>
    <submittedName>
        <fullName evidence="2">Uncharacterized protein</fullName>
    </submittedName>
</protein>
<feature type="compositionally biased region" description="Basic and acidic residues" evidence="1">
    <location>
        <begin position="26"/>
        <end position="39"/>
    </location>
</feature>
<dbReference type="AlphaFoldDB" id="A0A143PIS9"/>
<dbReference type="OrthoDB" id="7387101at2"/>
<gene>
    <name evidence="2" type="ORF">LuPra_01611</name>
</gene>
<dbReference type="Proteomes" id="UP000076079">
    <property type="component" value="Chromosome"/>
</dbReference>
<organism evidence="2 3">
    <name type="scientific">Luteitalea pratensis</name>
    <dbReference type="NCBI Taxonomy" id="1855912"/>
    <lineage>
        <taxon>Bacteria</taxon>
        <taxon>Pseudomonadati</taxon>
        <taxon>Acidobacteriota</taxon>
        <taxon>Vicinamibacteria</taxon>
        <taxon>Vicinamibacterales</taxon>
        <taxon>Vicinamibacteraceae</taxon>
        <taxon>Luteitalea</taxon>
    </lineage>
</organism>
<dbReference type="EMBL" id="CP015136">
    <property type="protein sequence ID" value="AMY08411.1"/>
    <property type="molecule type" value="Genomic_DNA"/>
</dbReference>
<dbReference type="KEGG" id="abac:LuPra_01611"/>
<reference evidence="2 3" key="1">
    <citation type="journal article" date="2016" name="Genome Announc.">
        <title>First Complete Genome Sequence of a Subdivision 6 Acidobacterium Strain.</title>
        <authorList>
            <person name="Huang S."/>
            <person name="Vieira S."/>
            <person name="Bunk B."/>
            <person name="Riedel T."/>
            <person name="Sproer C."/>
            <person name="Overmann J."/>
        </authorList>
    </citation>
    <scope>NUCLEOTIDE SEQUENCE [LARGE SCALE GENOMIC DNA]</scope>
    <source>
        <strain evidence="3">DSM 100886 HEG_-6_39</strain>
    </source>
</reference>
<evidence type="ECO:0000313" key="2">
    <source>
        <dbReference type="EMBL" id="AMY08411.1"/>
    </source>
</evidence>
<evidence type="ECO:0000256" key="1">
    <source>
        <dbReference type="SAM" id="MobiDB-lite"/>
    </source>
</evidence>
<dbReference type="STRING" id="1855912.LuPra_01611"/>
<feature type="region of interest" description="Disordered" evidence="1">
    <location>
        <begin position="1"/>
        <end position="49"/>
    </location>
</feature>
<sequence length="693" mass="77236">MAPERAFEPRGHVAEHEHPFLPGVSRAERRPAGPDREAPARAGGSGFARDLSGVPVTDVAGTLGPLPKQQFKRGGFLQSLGTFFTTLFSGTNFSNADLTKYLAGLARRHDIEGDIDSDNKARAVVDRWNKNTAGFSLTGLQKMLLIKELQDGATADDDERAILDILKRSEPGDLRIIFGYIPVNDLLGDFDGAEKKELIAWIELRFDDGLDGLRTGNTEPGSRLPTDLPQPPYDAATLLAKFDTDQYLAAEVIAELGRRSPVERERASSDLMVARTTLQRRVHERTDAHEKAPDQKAKDAIKAEVGQLVARLHRMDMVMEEVFKDIVLTESSTDLASKKKTLTPDQKVKAKEALRPKVDTATGAPHAFVAKHATETEDYTEKLRALMPAMITAYWDNTAKDRQPADHADSSKMHTLLEMEALAKVSKDETDGFYGGYYNRSLHPAMKADRPGRRGNLHDLWADMDRELRGPFSTRQAIARALVFYFLQTNSKWVAPLNRHHYASPRFDSHNRPLNDEAIAQETIATEFTTTADQVRRLNDIDRAWDASANFVTRDVNIQLFKPEGGAAADQDFMWDMFQTLIHEYLHTLVHPDYARFANVFGGSSPEQNTLMEGVDSFLSEIAWASIVPRATDSALREKVEGPDLAKLPPIAVKHAYRRRYPSYTEAVRLVNIVGFRNVVLAYFKGEIGGIGA</sequence>
<reference evidence="3" key="2">
    <citation type="submission" date="2016-04" db="EMBL/GenBank/DDBJ databases">
        <title>First Complete Genome Sequence of a Subdivision 6 Acidobacterium.</title>
        <authorList>
            <person name="Huang S."/>
            <person name="Vieira S."/>
            <person name="Bunk B."/>
            <person name="Riedel T."/>
            <person name="Sproeer C."/>
            <person name="Overmann J."/>
        </authorList>
    </citation>
    <scope>NUCLEOTIDE SEQUENCE [LARGE SCALE GENOMIC DNA]</scope>
    <source>
        <strain evidence="3">DSM 100886 HEG_-6_39</strain>
    </source>
</reference>
<evidence type="ECO:0000313" key="3">
    <source>
        <dbReference type="Proteomes" id="UP000076079"/>
    </source>
</evidence>
<dbReference type="RefSeq" id="WP_110170259.1">
    <property type="nucleotide sequence ID" value="NZ_CP015136.1"/>
</dbReference>
<dbReference type="PATRIC" id="fig|1813736.3.peg.1671"/>
<proteinExistence type="predicted"/>
<keyword evidence="3" id="KW-1185">Reference proteome</keyword>
<name>A0A143PIS9_LUTPR</name>
<feature type="compositionally biased region" description="Basic and acidic residues" evidence="1">
    <location>
        <begin position="1"/>
        <end position="19"/>
    </location>
</feature>
<accession>A0A143PIS9</accession>